<feature type="compositionally biased region" description="Basic and acidic residues" evidence="1">
    <location>
        <begin position="30"/>
        <end position="43"/>
    </location>
</feature>
<evidence type="ECO:0000313" key="3">
    <source>
        <dbReference type="Proteomes" id="UP000621856"/>
    </source>
</evidence>
<name>A0A8J3A903_9PROT</name>
<evidence type="ECO:0000256" key="1">
    <source>
        <dbReference type="SAM" id="MobiDB-lite"/>
    </source>
</evidence>
<dbReference type="Proteomes" id="UP000621856">
    <property type="component" value="Unassembled WGS sequence"/>
</dbReference>
<reference evidence="2" key="2">
    <citation type="submission" date="2020-09" db="EMBL/GenBank/DDBJ databases">
        <authorList>
            <person name="Sun Q."/>
            <person name="Zhou Y."/>
        </authorList>
    </citation>
    <scope>NUCLEOTIDE SEQUENCE</scope>
    <source>
        <strain evidence="2">CGMCC 1.14984</strain>
    </source>
</reference>
<sequence length="59" mass="6437">MDSLMRLAVIPAVRPDANALWLRFRACGNENERSGGGEGENSKNHIQSTPSGTRLDIRA</sequence>
<evidence type="ECO:0000313" key="2">
    <source>
        <dbReference type="EMBL" id="GGI00564.1"/>
    </source>
</evidence>
<dbReference type="EMBL" id="BMGZ01000003">
    <property type="protein sequence ID" value="GGI00564.1"/>
    <property type="molecule type" value="Genomic_DNA"/>
</dbReference>
<proteinExistence type="predicted"/>
<feature type="region of interest" description="Disordered" evidence="1">
    <location>
        <begin position="30"/>
        <end position="59"/>
    </location>
</feature>
<accession>A0A8J3A903</accession>
<dbReference type="AlphaFoldDB" id="A0A8J3A903"/>
<organism evidence="2 3">
    <name type="scientific">Aquisalinus luteolus</name>
    <dbReference type="NCBI Taxonomy" id="1566827"/>
    <lineage>
        <taxon>Bacteria</taxon>
        <taxon>Pseudomonadati</taxon>
        <taxon>Pseudomonadota</taxon>
        <taxon>Alphaproteobacteria</taxon>
        <taxon>Parvularculales</taxon>
        <taxon>Parvularculaceae</taxon>
        <taxon>Aquisalinus</taxon>
    </lineage>
</organism>
<comment type="caution">
    <text evidence="2">The sequence shown here is derived from an EMBL/GenBank/DDBJ whole genome shotgun (WGS) entry which is preliminary data.</text>
</comment>
<gene>
    <name evidence="2" type="ORF">GCM10011355_29150</name>
</gene>
<reference evidence="2" key="1">
    <citation type="journal article" date="2014" name="Int. J. Syst. Evol. Microbiol.">
        <title>Complete genome sequence of Corynebacterium casei LMG S-19264T (=DSM 44701T), isolated from a smear-ripened cheese.</title>
        <authorList>
            <consortium name="US DOE Joint Genome Institute (JGI-PGF)"/>
            <person name="Walter F."/>
            <person name="Albersmeier A."/>
            <person name="Kalinowski J."/>
            <person name="Ruckert C."/>
        </authorList>
    </citation>
    <scope>NUCLEOTIDE SEQUENCE</scope>
    <source>
        <strain evidence="2">CGMCC 1.14984</strain>
    </source>
</reference>
<protein>
    <submittedName>
        <fullName evidence="2">Uncharacterized protein</fullName>
    </submittedName>
</protein>